<evidence type="ECO:0000256" key="1">
    <source>
        <dbReference type="SAM" id="MobiDB-lite"/>
    </source>
</evidence>
<gene>
    <name evidence="2" type="ORF">Ptr86124_001679</name>
</gene>
<feature type="region of interest" description="Disordered" evidence="1">
    <location>
        <begin position="380"/>
        <end position="407"/>
    </location>
</feature>
<protein>
    <submittedName>
        <fullName evidence="2">Uncharacterized protein</fullName>
    </submittedName>
</protein>
<feature type="region of interest" description="Disordered" evidence="1">
    <location>
        <begin position="442"/>
        <end position="468"/>
    </location>
</feature>
<sequence>MANTAMEFNWNTDGDSATFDHPYLPFAVYPPMVGEVIGYEMARNELAHTEMMHPELAPWTLAELDYAYDAQNVCPNERMDGQSYPLDYYAYSSPFDDSWLDGLQEIEGFEWDTEKDNEQHFCEGEDDKFPAARLIDFPDRTFAVVGLKHCEGTELFLEEDSPLLDKKMDGQTQVPSAVTDTPFETTATTEASYTPRSPPWICSPIHRSSSTHTTTHLEAEPDDEASMTEGGDWNRDASYDVLMEDIPMFPEFETPTTAETLEDAYTTAVASQSSIEDSVMPSPSQTKIAQKEDQGQVQNEEVGQGSPMTGDAHPEDKSPALAQSHPGSSLIDNTLQARLKVSMPIDLELLSSFMKEREITSPQLSEDVAHADMEAWQAQLQDAARNTSAEDLSIRNSPAHREHSVEPDQAWAVETKDMLMDASSTPARTSPEQHIHSDTVLLPSPFQPELSKTTNPRKRSMRARKAKIVSESDYDAPIKKKARKCVSTNGVSTRTKKSGKGSKEAKEQEELPAMMENGPSMVKESLQLHEITESQAPLTQGKNALSLSSLAYGLYIKPFLATPTPLRERSKTMTCNMANGFEQQESGEYPTIMSYIFGRAHPEMDPDVEYFTDVESLPSLGDRTPVQVLLPKIQKMPKKAPATRKSRKRKASSIQEEDEQEEEVKSAVPQKMQPIVRRSVRQKTQAKRQDELVPEASDPKAKAGKNSSNGLSSVPSTLVLPMMTSLDQNSHEDYEEVNYDEVNNGDEHDSDYKSRPKRKSRRNPKEDNKPTTRSKQPLKSNTKAKAAPKATPEPEPYAESKPSEPPRRIWKTKAYGRPIVLRPGRNKYGFLTRITPTLVRKLDDQKVDGEADEEAEEEVAVEVNKGKSNAKVKDKKVVDAEEDAVVEANKGKTKVKAKGRKR</sequence>
<feature type="region of interest" description="Disordered" evidence="1">
    <location>
        <begin position="208"/>
        <end position="232"/>
    </location>
</feature>
<feature type="region of interest" description="Disordered" evidence="1">
    <location>
        <begin position="485"/>
        <end position="511"/>
    </location>
</feature>
<feature type="region of interest" description="Disordered" evidence="1">
    <location>
        <begin position="267"/>
        <end position="326"/>
    </location>
</feature>
<feature type="compositionally biased region" description="Basic and acidic residues" evidence="1">
    <location>
        <begin position="745"/>
        <end position="754"/>
    </location>
</feature>
<feature type="compositionally biased region" description="Polar residues" evidence="1">
    <location>
        <begin position="268"/>
        <end position="288"/>
    </location>
</feature>
<name>A0A922NQL5_9PLEO</name>
<keyword evidence="3" id="KW-1185">Reference proteome</keyword>
<feature type="region of interest" description="Disordered" evidence="1">
    <location>
        <begin position="628"/>
        <end position="810"/>
    </location>
</feature>
<feature type="compositionally biased region" description="Polar residues" evidence="1">
    <location>
        <begin position="771"/>
        <end position="781"/>
    </location>
</feature>
<evidence type="ECO:0000313" key="2">
    <source>
        <dbReference type="EMBL" id="KAI1518551.1"/>
    </source>
</evidence>
<reference evidence="3" key="1">
    <citation type="journal article" date="2022" name="Microb. Genom.">
        <title>A global pangenome for the wheat fungal pathogen Pyrenophora tritici-repentis and prediction of effector protein structural homology.</title>
        <authorList>
            <person name="Moolhuijzen P.M."/>
            <person name="See P.T."/>
            <person name="Shi G."/>
            <person name="Powell H.R."/>
            <person name="Cockram J."/>
            <person name="Jorgensen L.N."/>
            <person name="Benslimane H."/>
            <person name="Strelkov S.E."/>
            <person name="Turner J."/>
            <person name="Liu Z."/>
            <person name="Moffat C.S."/>
        </authorList>
    </citation>
    <scope>NUCLEOTIDE SEQUENCE [LARGE SCALE GENOMIC DNA]</scope>
</reference>
<feature type="compositionally biased region" description="Polar residues" evidence="1">
    <location>
        <begin position="705"/>
        <end position="716"/>
    </location>
</feature>
<feature type="compositionally biased region" description="Basic and acidic residues" evidence="1">
    <location>
        <begin position="687"/>
        <end position="701"/>
    </location>
</feature>
<dbReference type="Proteomes" id="UP000249757">
    <property type="component" value="Unassembled WGS sequence"/>
</dbReference>
<proteinExistence type="predicted"/>
<dbReference type="AlphaFoldDB" id="A0A922NQL5"/>
<feature type="compositionally biased region" description="Basic residues" evidence="1">
    <location>
        <begin position="455"/>
        <end position="467"/>
    </location>
</feature>
<feature type="compositionally biased region" description="Basic residues" evidence="1">
    <location>
        <begin position="635"/>
        <end position="651"/>
    </location>
</feature>
<feature type="compositionally biased region" description="Polar residues" evidence="1">
    <location>
        <begin position="380"/>
        <end position="396"/>
    </location>
</feature>
<accession>A0A922NQL5</accession>
<organism evidence="2 3">
    <name type="scientific">Pyrenophora tritici-repentis</name>
    <dbReference type="NCBI Taxonomy" id="45151"/>
    <lineage>
        <taxon>Eukaryota</taxon>
        <taxon>Fungi</taxon>
        <taxon>Dikarya</taxon>
        <taxon>Ascomycota</taxon>
        <taxon>Pezizomycotina</taxon>
        <taxon>Dothideomycetes</taxon>
        <taxon>Pleosporomycetidae</taxon>
        <taxon>Pleosporales</taxon>
        <taxon>Pleosporineae</taxon>
        <taxon>Pleosporaceae</taxon>
        <taxon>Pyrenophora</taxon>
    </lineage>
</organism>
<evidence type="ECO:0000313" key="3">
    <source>
        <dbReference type="Proteomes" id="UP000249757"/>
    </source>
</evidence>
<feature type="compositionally biased region" description="Low complexity" evidence="1">
    <location>
        <begin position="295"/>
        <end position="305"/>
    </location>
</feature>
<comment type="caution">
    <text evidence="2">The sequence shown here is derived from an EMBL/GenBank/DDBJ whole genome shotgun (WGS) entry which is preliminary data.</text>
</comment>
<dbReference type="EMBL" id="NRDI02000002">
    <property type="protein sequence ID" value="KAI1518551.1"/>
    <property type="molecule type" value="Genomic_DNA"/>
</dbReference>